<gene>
    <name evidence="1" type="ORF">HPB47_016441</name>
</gene>
<organism evidence="1 2">
    <name type="scientific">Ixodes persulcatus</name>
    <name type="common">Taiga tick</name>
    <dbReference type="NCBI Taxonomy" id="34615"/>
    <lineage>
        <taxon>Eukaryota</taxon>
        <taxon>Metazoa</taxon>
        <taxon>Ecdysozoa</taxon>
        <taxon>Arthropoda</taxon>
        <taxon>Chelicerata</taxon>
        <taxon>Arachnida</taxon>
        <taxon>Acari</taxon>
        <taxon>Parasitiformes</taxon>
        <taxon>Ixodida</taxon>
        <taxon>Ixodoidea</taxon>
        <taxon>Ixodidae</taxon>
        <taxon>Ixodinae</taxon>
        <taxon>Ixodes</taxon>
    </lineage>
</organism>
<name>A0AC60QQX3_IXOPE</name>
<reference evidence="1 2" key="1">
    <citation type="journal article" date="2020" name="Cell">
        <title>Large-Scale Comparative Analyses of Tick Genomes Elucidate Their Genetic Diversity and Vector Capacities.</title>
        <authorList>
            <consortium name="Tick Genome and Microbiome Consortium (TIGMIC)"/>
            <person name="Jia N."/>
            <person name="Wang J."/>
            <person name="Shi W."/>
            <person name="Du L."/>
            <person name="Sun Y."/>
            <person name="Zhan W."/>
            <person name="Jiang J.F."/>
            <person name="Wang Q."/>
            <person name="Zhang B."/>
            <person name="Ji P."/>
            <person name="Bell-Sakyi L."/>
            <person name="Cui X.M."/>
            <person name="Yuan T.T."/>
            <person name="Jiang B.G."/>
            <person name="Yang W.F."/>
            <person name="Lam T.T."/>
            <person name="Chang Q.C."/>
            <person name="Ding S.J."/>
            <person name="Wang X.J."/>
            <person name="Zhu J.G."/>
            <person name="Ruan X.D."/>
            <person name="Zhao L."/>
            <person name="Wei J.T."/>
            <person name="Ye R.Z."/>
            <person name="Que T.C."/>
            <person name="Du C.H."/>
            <person name="Zhou Y.H."/>
            <person name="Cheng J.X."/>
            <person name="Dai P.F."/>
            <person name="Guo W.B."/>
            <person name="Han X.H."/>
            <person name="Huang E.J."/>
            <person name="Li L.F."/>
            <person name="Wei W."/>
            <person name="Gao Y.C."/>
            <person name="Liu J.Z."/>
            <person name="Shao H.Z."/>
            <person name="Wang X."/>
            <person name="Wang C.C."/>
            <person name="Yang T.C."/>
            <person name="Huo Q.B."/>
            <person name="Li W."/>
            <person name="Chen H.Y."/>
            <person name="Chen S.E."/>
            <person name="Zhou L.G."/>
            <person name="Ni X.B."/>
            <person name="Tian J.H."/>
            <person name="Sheng Y."/>
            <person name="Liu T."/>
            <person name="Pan Y.S."/>
            <person name="Xia L.Y."/>
            <person name="Li J."/>
            <person name="Zhao F."/>
            <person name="Cao W.C."/>
        </authorList>
    </citation>
    <scope>NUCLEOTIDE SEQUENCE [LARGE SCALE GENOMIC DNA]</scope>
    <source>
        <strain evidence="1">Iper-2018</strain>
    </source>
</reference>
<comment type="caution">
    <text evidence="1">The sequence shown here is derived from an EMBL/GenBank/DDBJ whole genome shotgun (WGS) entry which is preliminary data.</text>
</comment>
<evidence type="ECO:0000313" key="1">
    <source>
        <dbReference type="EMBL" id="KAG0439997.1"/>
    </source>
</evidence>
<dbReference type="EMBL" id="JABSTQ010005148">
    <property type="protein sequence ID" value="KAG0439997.1"/>
    <property type="molecule type" value="Genomic_DNA"/>
</dbReference>
<protein>
    <submittedName>
        <fullName evidence="1">Uncharacterized protein</fullName>
    </submittedName>
</protein>
<evidence type="ECO:0000313" key="2">
    <source>
        <dbReference type="Proteomes" id="UP000805193"/>
    </source>
</evidence>
<dbReference type="Proteomes" id="UP000805193">
    <property type="component" value="Unassembled WGS sequence"/>
</dbReference>
<sequence>MEFCGSFILNAVKDYPFLYNKRHPDRKDRDKKLQAWNEIDDIFGIGDPCTRSRDRKPPSRGETGRGVPFPCRVCPAALPRARNYRRSTPPK</sequence>
<keyword evidence="2" id="KW-1185">Reference proteome</keyword>
<proteinExistence type="predicted"/>
<accession>A0AC60QQX3</accession>